<feature type="domain" description="Ketosynthase family 3 (KS3)" evidence="6">
    <location>
        <begin position="545"/>
        <end position="971"/>
    </location>
</feature>
<name>A0A5C6AGU9_9BACT</name>
<dbReference type="Gene3D" id="3.40.366.10">
    <property type="entry name" value="Malonyl-Coenzyme A Acyl Carrier Protein, domain 2"/>
    <property type="match status" value="1"/>
</dbReference>
<feature type="compositionally biased region" description="Polar residues" evidence="5">
    <location>
        <begin position="1255"/>
        <end position="1268"/>
    </location>
</feature>
<feature type="region of interest" description="C-terminal hotdog fold" evidence="4">
    <location>
        <begin position="1942"/>
        <end position="2083"/>
    </location>
</feature>
<evidence type="ECO:0000313" key="9">
    <source>
        <dbReference type="Proteomes" id="UP000320176"/>
    </source>
</evidence>
<evidence type="ECO:0000256" key="1">
    <source>
        <dbReference type="ARBA" id="ARBA00022450"/>
    </source>
</evidence>
<keyword evidence="8" id="KW-0012">Acyltransferase</keyword>
<dbReference type="InterPro" id="IPR013968">
    <property type="entry name" value="PKS_KR"/>
</dbReference>
<dbReference type="InterPro" id="IPR020841">
    <property type="entry name" value="PKS_Beta-ketoAc_synthase_dom"/>
</dbReference>
<dbReference type="InterPro" id="IPR014031">
    <property type="entry name" value="Ketoacyl_synth_C"/>
</dbReference>
<dbReference type="SMART" id="SM00822">
    <property type="entry name" value="PKS_KR"/>
    <property type="match status" value="1"/>
</dbReference>
<dbReference type="PANTHER" id="PTHR43775">
    <property type="entry name" value="FATTY ACID SYNTHASE"/>
    <property type="match status" value="1"/>
</dbReference>
<dbReference type="EMBL" id="SJPN01000006">
    <property type="protein sequence ID" value="TWT98528.1"/>
    <property type="molecule type" value="Genomic_DNA"/>
</dbReference>
<protein>
    <submittedName>
        <fullName evidence="8">Mycocerosic acid synthase</fullName>
        <ecNumber evidence="8">2.3.1.111</ecNumber>
    </submittedName>
</protein>
<dbReference type="InterPro" id="IPR014030">
    <property type="entry name" value="Ketoacyl_synth_N"/>
</dbReference>
<keyword evidence="1" id="KW-0596">Phosphopantetheine</keyword>
<dbReference type="OrthoDB" id="9803628at2"/>
<dbReference type="SUPFAM" id="SSF54637">
    <property type="entry name" value="Thioesterase/thiol ester dehydrase-isomerase"/>
    <property type="match status" value="1"/>
</dbReference>
<dbReference type="SMART" id="SM00825">
    <property type="entry name" value="PKS_KS"/>
    <property type="match status" value="1"/>
</dbReference>
<keyword evidence="9" id="KW-1185">Reference proteome</keyword>
<dbReference type="GO" id="GO:0006633">
    <property type="term" value="P:fatty acid biosynthetic process"/>
    <property type="evidence" value="ECO:0007669"/>
    <property type="project" value="TreeGrafter"/>
</dbReference>
<evidence type="ECO:0000256" key="3">
    <source>
        <dbReference type="ARBA" id="ARBA00022679"/>
    </source>
</evidence>
<dbReference type="InterPro" id="IPR057326">
    <property type="entry name" value="KR_dom"/>
</dbReference>
<evidence type="ECO:0000256" key="5">
    <source>
        <dbReference type="SAM" id="MobiDB-lite"/>
    </source>
</evidence>
<dbReference type="InterPro" id="IPR016039">
    <property type="entry name" value="Thiolase-like"/>
</dbReference>
<evidence type="ECO:0000259" key="7">
    <source>
        <dbReference type="PROSITE" id="PS52019"/>
    </source>
</evidence>
<feature type="region of interest" description="Disordered" evidence="5">
    <location>
        <begin position="186"/>
        <end position="211"/>
    </location>
</feature>
<dbReference type="Pfam" id="PF08659">
    <property type="entry name" value="KR"/>
    <property type="match status" value="1"/>
</dbReference>
<dbReference type="EC" id="2.3.1.111" evidence="8"/>
<feature type="domain" description="PKS/mFAS DH" evidence="7">
    <location>
        <begin position="1791"/>
        <end position="2083"/>
    </location>
</feature>
<proteinExistence type="predicted"/>
<evidence type="ECO:0000256" key="2">
    <source>
        <dbReference type="ARBA" id="ARBA00022553"/>
    </source>
</evidence>
<dbReference type="Pfam" id="PF13279">
    <property type="entry name" value="4HBT_2"/>
    <property type="match status" value="1"/>
</dbReference>
<dbReference type="Pfam" id="PF00109">
    <property type="entry name" value="ketoacyl-synt"/>
    <property type="match status" value="1"/>
</dbReference>
<dbReference type="Pfam" id="PF02801">
    <property type="entry name" value="Ketoacyl-synt_C"/>
    <property type="match status" value="1"/>
</dbReference>
<dbReference type="Gene3D" id="3.40.47.10">
    <property type="match status" value="2"/>
</dbReference>
<dbReference type="GO" id="GO:0050111">
    <property type="term" value="F:mycocerosate synthase activity"/>
    <property type="evidence" value="ECO:0007669"/>
    <property type="project" value="UniProtKB-EC"/>
</dbReference>
<dbReference type="CDD" id="cd00586">
    <property type="entry name" value="4HBT"/>
    <property type="match status" value="1"/>
</dbReference>
<dbReference type="InterPro" id="IPR036291">
    <property type="entry name" value="NAD(P)-bd_dom_sf"/>
</dbReference>
<dbReference type="PROSITE" id="PS52004">
    <property type="entry name" value="KS3_2"/>
    <property type="match status" value="1"/>
</dbReference>
<dbReference type="PANTHER" id="PTHR43775:SF37">
    <property type="entry name" value="SI:DKEY-61P9.11"/>
    <property type="match status" value="1"/>
</dbReference>
<evidence type="ECO:0000259" key="6">
    <source>
        <dbReference type="PROSITE" id="PS52004"/>
    </source>
</evidence>
<dbReference type="Gene3D" id="3.10.129.10">
    <property type="entry name" value="Hotdog Thioesterase"/>
    <property type="match status" value="1"/>
</dbReference>
<dbReference type="InterPro" id="IPR042104">
    <property type="entry name" value="PKS_dehydratase_sf"/>
</dbReference>
<dbReference type="InterPro" id="IPR049900">
    <property type="entry name" value="PKS_mFAS_DH"/>
</dbReference>
<feature type="active site" description="Proton donor; for dehydratase activity" evidence="4">
    <location>
        <position position="2000"/>
    </location>
</feature>
<dbReference type="CDD" id="cd00833">
    <property type="entry name" value="PKS"/>
    <property type="match status" value="1"/>
</dbReference>
<keyword evidence="3 8" id="KW-0808">Transferase</keyword>
<sequence length="2083" mass="225873">MGYFATEYTIHFDDTMAYGGHHFLTAFKFQCAARETFMFGEHIFDVPGVKAALNGVHLLTSDAYSRNLHSTQLGDRVAILLTLEDWGRVSARFCYRVIDAQGRPISAGFQTLICADAKTGEPIPLPPPLRQAMDALREIEEKRPVDDSFRDCVLAGGGKLDSIFGDRERAAAVHFLSQRYSRPAVLSTPGTTEEMERDAGTEQSSDGQDAVTEEREAWVFAGQGAFDAELFCERIIAYSKVDASTQAELKRCSLVAREFLGGDAEALVSGNASRVRAAIDQTSDLLQVAIHLQNVLGGLLWRNLGHRPTVLLGHSFGEIAAMGLGGCFDLPTGVQIVCMRADAINKHAPPRGGLAVISASRHEVRAEAMLLGLDRISIAGRNHEQQTVASGPIDQLNRLQEFFQSLGVGAATIPSPTSFHHPDLRQAAFHWLQQLRGVTFNIPTHSIYSPIGRRFLNPNDDVASTLVSQLLRPFDLQGGITDVVAAGITQFVDCGSTGSLARLIDKGSKNDVKVCHVQTIPELPLSAGADTATTTSTLGRDVPPSLGAAIVGQGCILPAGVSSPGQLYAALAEQRLGIVDQRDHDPHWSEDFYSETLVADRSTSHLAGRVNEEDICVPLGVDPIVFEGFTRTQRLLCIALAPCVAALEDAERVICLIGATADGFEDQDEVSSLLFAGIDPSSPEVNRRLAAAKSGFSTPHDALQEVFDKIVRPGLKLTLVDAACASSLYTMALGMRALESDKADAVIAGGVFCPGPGNSCLFSQFHGTTSTGCRPFDAGADGVVFSEGAALVTLRRHADAQRLGLAIQATVRGVGLSSDGRSPSANVPQSSGQVLSLQRCYENYRIDPASIQAIEAHGTSTAVGDSTELETLRRFFETHASSPIPVHSLKGSLGHAGWAAGTASVIAACEYLRRGTFPAQAFHRQPSDALKKCHATLTVPTRPVSLQQPNRRIAIDGFGFGGANAHLVIENFVRDDLQKRDSHEEPVIREDSDQDLVIVAHHRVTPTVQTTNGLVFDREIIKLPDGCLVLPELADDMDISQSLAVILGKQIIDQLPDFDDALRRDTSLILAMRGKTERGIEATARIMAPRLRRDLQGDEHSVALLDRVNDHSRPSGPYTLQCMMPNVATGRAALLLNLNGPNFVVDSGRESLSAAFESAALLLRGNNDGAKLAIVAAIQARSSQAIHWVGAQESEEFASAFGVTTRQFAQSQGWSVIAGVDEALTYLLRHPDNGDSTASMRDQVEAIADWLSPHSTHPSTKLKSSPATIQPPADPECLLHTPVWIEKRLSEKRSRSSLTPIDSLIAIAPANANLVSRLCVSLPKLASRFLIAIVGDSASEIASTCDNPNVIPVDQLNESMDSVGLQRIQELNANVVVGVDAIQTWGLLETLSSVSSDNGLCELMFLIARQNIQRLQRGEMELWGVFQDAYNGRAHPRSGSIAGLLKSIHREIPSLRCGTICTQGIGLTQAMENLMLERSQQDLELEIAYDQRVRLVRRLCPVPQTSHPSPQVVLDSGSVVVASGGGRGVTCVMLEEIARSHQCTVIALGRSPLEAGPDRDGDADVQQQYYQQFLLDHPGASAREMKKSFELARARWEAHRNITTLKNVGGRVEYMAVDVTDRTQVAEAVTQIVEKYGKIDLLIHGAGVQYSKRLEDRTLDEFRATFAAKVSGLNHLVQCCQTQLGRTVSTHVLTSAYSVFGNDGQHDYGAANETMDRLCSLSRIGNLHRWSSIAWLAWDGIGMTRGSEYRALAKQRSLSGVGSETGQRLFRDVLDGRTDSAINVPVSDAEHIQYQIKTVPLRSASGTGRKIEVSIDLSSIECLPFHKVRNTPTLPGAWILDRLVFAGLQLCSDSDRMTQVTVEDATFKRFVRLVNEQDPNVRVIAEQRDDAIHVSMLVDVIHPSGQLLAKDVVSATARLSFSAEQTLLSSVVHGPNSSDSPGLSRFVNDPYCHGDSGEVDLSGPFDCLREIEIGAAGRRATFNPEISFDSVCDIPALLLDAAWRVAAVYAVSWKNELFVPVHIRRMVIPLSGRKDSGSARGWEMRSTLPMPEGQDVRWDRTEVIDDKGVLRLVVENGLAKRLV</sequence>
<feature type="region of interest" description="Disordered" evidence="5">
    <location>
        <begin position="1255"/>
        <end position="1274"/>
    </location>
</feature>
<dbReference type="InterPro" id="IPR016035">
    <property type="entry name" value="Acyl_Trfase/lysoPLipase"/>
</dbReference>
<dbReference type="GO" id="GO:0004312">
    <property type="term" value="F:fatty acid synthase activity"/>
    <property type="evidence" value="ECO:0007669"/>
    <property type="project" value="TreeGrafter"/>
</dbReference>
<dbReference type="RefSeq" id="WP_146522091.1">
    <property type="nucleotide sequence ID" value="NZ_CP151726.1"/>
</dbReference>
<dbReference type="Gene3D" id="3.30.70.3290">
    <property type="match status" value="1"/>
</dbReference>
<dbReference type="InterPro" id="IPR016036">
    <property type="entry name" value="Malonyl_transacylase_ACP-bd"/>
</dbReference>
<keyword evidence="2" id="KW-0597">Phosphoprotein</keyword>
<dbReference type="SUPFAM" id="SSF53901">
    <property type="entry name" value="Thiolase-like"/>
    <property type="match status" value="3"/>
</dbReference>
<organism evidence="8 9">
    <name type="scientific">Stieleria varia</name>
    <dbReference type="NCBI Taxonomy" id="2528005"/>
    <lineage>
        <taxon>Bacteria</taxon>
        <taxon>Pseudomonadati</taxon>
        <taxon>Planctomycetota</taxon>
        <taxon>Planctomycetia</taxon>
        <taxon>Pirellulales</taxon>
        <taxon>Pirellulaceae</taxon>
        <taxon>Stieleria</taxon>
    </lineage>
</organism>
<reference evidence="8 9" key="1">
    <citation type="submission" date="2019-02" db="EMBL/GenBank/DDBJ databases">
        <title>Deep-cultivation of Planctomycetes and their phenomic and genomic characterization uncovers novel biology.</title>
        <authorList>
            <person name="Wiegand S."/>
            <person name="Jogler M."/>
            <person name="Boedeker C."/>
            <person name="Pinto D."/>
            <person name="Vollmers J."/>
            <person name="Rivas-Marin E."/>
            <person name="Kohn T."/>
            <person name="Peeters S.H."/>
            <person name="Heuer A."/>
            <person name="Rast P."/>
            <person name="Oberbeckmann S."/>
            <person name="Bunk B."/>
            <person name="Jeske O."/>
            <person name="Meyerdierks A."/>
            <person name="Storesund J.E."/>
            <person name="Kallscheuer N."/>
            <person name="Luecker S."/>
            <person name="Lage O.M."/>
            <person name="Pohl T."/>
            <person name="Merkel B.J."/>
            <person name="Hornburger P."/>
            <person name="Mueller R.-W."/>
            <person name="Bruemmer F."/>
            <person name="Labrenz M."/>
            <person name="Spormann A.M."/>
            <person name="Op Den Camp H."/>
            <person name="Overmann J."/>
            <person name="Amann R."/>
            <person name="Jetten M.S.M."/>
            <person name="Mascher T."/>
            <person name="Medema M.H."/>
            <person name="Devos D.P."/>
            <person name="Kaster A.-K."/>
            <person name="Ovreas L."/>
            <person name="Rohde M."/>
            <person name="Galperin M.Y."/>
            <person name="Jogler C."/>
        </authorList>
    </citation>
    <scope>NUCLEOTIDE SEQUENCE [LARGE SCALE GENOMIC DNA]</scope>
    <source>
        <strain evidence="8 9">Pla52n</strain>
    </source>
</reference>
<dbReference type="SMART" id="SM00827">
    <property type="entry name" value="PKS_AT"/>
    <property type="match status" value="1"/>
</dbReference>
<dbReference type="InterPro" id="IPR029069">
    <property type="entry name" value="HotDog_dom_sf"/>
</dbReference>
<evidence type="ECO:0000256" key="4">
    <source>
        <dbReference type="PROSITE-ProRule" id="PRU01363"/>
    </source>
</evidence>
<dbReference type="Gene3D" id="3.10.129.110">
    <property type="entry name" value="Polyketide synthase dehydratase"/>
    <property type="match status" value="1"/>
</dbReference>
<dbReference type="SUPFAM" id="SSF51735">
    <property type="entry name" value="NAD(P)-binding Rossmann-fold domains"/>
    <property type="match status" value="1"/>
</dbReference>
<dbReference type="InterPro" id="IPR014043">
    <property type="entry name" value="Acyl_transferase_dom"/>
</dbReference>
<dbReference type="InterPro" id="IPR050091">
    <property type="entry name" value="PKS_NRPS_Biosynth_Enz"/>
</dbReference>
<evidence type="ECO:0000313" key="8">
    <source>
        <dbReference type="EMBL" id="TWT98528.1"/>
    </source>
</evidence>
<gene>
    <name evidence="8" type="primary">mas_2</name>
    <name evidence="8" type="ORF">Pla52n_50440</name>
</gene>
<dbReference type="InterPro" id="IPR001227">
    <property type="entry name" value="Ac_transferase_dom_sf"/>
</dbReference>
<feature type="active site" description="Proton acceptor; for dehydratase activity" evidence="4">
    <location>
        <position position="1826"/>
    </location>
</feature>
<dbReference type="SUPFAM" id="SSF55048">
    <property type="entry name" value="Probable ACP-binding domain of malonyl-CoA ACP transacylase"/>
    <property type="match status" value="1"/>
</dbReference>
<dbReference type="Gene3D" id="3.40.50.720">
    <property type="entry name" value="NAD(P)-binding Rossmann-like Domain"/>
    <property type="match status" value="1"/>
</dbReference>
<dbReference type="SUPFAM" id="SSF52151">
    <property type="entry name" value="FabD/lysophospholipase-like"/>
    <property type="match status" value="1"/>
</dbReference>
<dbReference type="Pfam" id="PF00698">
    <property type="entry name" value="Acyl_transf_1"/>
    <property type="match status" value="1"/>
</dbReference>
<comment type="caution">
    <text evidence="8">The sequence shown here is derived from an EMBL/GenBank/DDBJ whole genome shotgun (WGS) entry which is preliminary data.</text>
</comment>
<dbReference type="Proteomes" id="UP000320176">
    <property type="component" value="Unassembled WGS sequence"/>
</dbReference>
<dbReference type="PROSITE" id="PS52019">
    <property type="entry name" value="PKS_MFAS_DH"/>
    <property type="match status" value="1"/>
</dbReference>
<feature type="region of interest" description="N-terminal hotdog fold" evidence="4">
    <location>
        <begin position="1791"/>
        <end position="1926"/>
    </location>
</feature>
<accession>A0A5C6AGU9</accession>